<comment type="caution">
    <text evidence="10">The sequence shown here is derived from an EMBL/GenBank/DDBJ whole genome shotgun (WGS) entry which is preliminary data.</text>
</comment>
<organism evidence="10 11">
    <name type="scientific">Geodia barretti</name>
    <name type="common">Barrett's horny sponge</name>
    <dbReference type="NCBI Taxonomy" id="519541"/>
    <lineage>
        <taxon>Eukaryota</taxon>
        <taxon>Metazoa</taxon>
        <taxon>Porifera</taxon>
        <taxon>Demospongiae</taxon>
        <taxon>Heteroscleromorpha</taxon>
        <taxon>Tetractinellida</taxon>
        <taxon>Astrophorina</taxon>
        <taxon>Geodiidae</taxon>
        <taxon>Geodia</taxon>
    </lineage>
</organism>
<dbReference type="InterPro" id="IPR050131">
    <property type="entry name" value="Peptidase_S8_subtilisin-like"/>
</dbReference>
<dbReference type="PROSITE" id="PS00138">
    <property type="entry name" value="SUBTILASE_SER"/>
    <property type="match status" value="1"/>
</dbReference>
<feature type="signal peptide" evidence="6">
    <location>
        <begin position="1"/>
        <end position="18"/>
    </location>
</feature>
<dbReference type="Gene3D" id="3.40.50.200">
    <property type="entry name" value="Peptidase S8/S53 domain"/>
    <property type="match status" value="1"/>
</dbReference>
<reference evidence="10" key="1">
    <citation type="submission" date="2023-03" db="EMBL/GenBank/DDBJ databases">
        <authorList>
            <person name="Steffen K."/>
            <person name="Cardenas P."/>
        </authorList>
    </citation>
    <scope>NUCLEOTIDE SEQUENCE</scope>
</reference>
<dbReference type="PANTHER" id="PTHR43806">
    <property type="entry name" value="PEPTIDASE S8"/>
    <property type="match status" value="1"/>
</dbReference>
<dbReference type="InterPro" id="IPR023828">
    <property type="entry name" value="Peptidase_S8_Ser-AS"/>
</dbReference>
<dbReference type="GO" id="GO:0005794">
    <property type="term" value="C:Golgi apparatus"/>
    <property type="evidence" value="ECO:0007669"/>
    <property type="project" value="TreeGrafter"/>
</dbReference>
<dbReference type="SUPFAM" id="SSF52743">
    <property type="entry name" value="Subtilisin-like"/>
    <property type="match status" value="1"/>
</dbReference>
<feature type="domain" description="Peptidase S8/S53" evidence="7">
    <location>
        <begin position="316"/>
        <end position="373"/>
    </location>
</feature>
<dbReference type="AlphaFoldDB" id="A0AA35RQR7"/>
<evidence type="ECO:0000256" key="6">
    <source>
        <dbReference type="SAM" id="SignalP"/>
    </source>
</evidence>
<dbReference type="EMBL" id="CASHTH010001458">
    <property type="protein sequence ID" value="CAI8015562.1"/>
    <property type="molecule type" value="Genomic_DNA"/>
</dbReference>
<gene>
    <name evidence="10" type="ORF">GBAR_LOCUS9621</name>
</gene>
<evidence type="ECO:0000256" key="3">
    <source>
        <dbReference type="ARBA" id="ARBA00022801"/>
    </source>
</evidence>
<evidence type="ECO:0000313" key="10">
    <source>
        <dbReference type="EMBL" id="CAI8015562.1"/>
    </source>
</evidence>
<keyword evidence="6" id="KW-0732">Signal</keyword>
<dbReference type="InterPro" id="IPR036852">
    <property type="entry name" value="Peptidase_S8/S53_dom_sf"/>
</dbReference>
<dbReference type="Pfam" id="PF23094">
    <property type="entry name" value="MBTPS1_3rd"/>
    <property type="match status" value="1"/>
</dbReference>
<dbReference type="GO" id="GO:0004252">
    <property type="term" value="F:serine-type endopeptidase activity"/>
    <property type="evidence" value="ECO:0007669"/>
    <property type="project" value="InterPro"/>
</dbReference>
<dbReference type="Proteomes" id="UP001174909">
    <property type="component" value="Unassembled WGS sequence"/>
</dbReference>
<feature type="chain" id="PRO_5041215456" evidence="6">
    <location>
        <begin position="19"/>
        <end position="561"/>
    </location>
</feature>
<dbReference type="GO" id="GO:0006508">
    <property type="term" value="P:proteolysis"/>
    <property type="evidence" value="ECO:0007669"/>
    <property type="project" value="UniProtKB-KW"/>
</dbReference>
<dbReference type="InterPro" id="IPR000209">
    <property type="entry name" value="Peptidase_S8/S53_dom"/>
</dbReference>
<evidence type="ECO:0000259" key="8">
    <source>
        <dbReference type="Pfam" id="PF23001"/>
    </source>
</evidence>
<evidence type="ECO:0000256" key="2">
    <source>
        <dbReference type="ARBA" id="ARBA00022670"/>
    </source>
</evidence>
<evidence type="ECO:0000313" key="11">
    <source>
        <dbReference type="Proteomes" id="UP001174909"/>
    </source>
</evidence>
<accession>A0AA35RQR7</accession>
<comment type="similarity">
    <text evidence="1">Belongs to the peptidase S8 family.</text>
</comment>
<feature type="domain" description="Membrane-bound transcription factor site-1 protease-like N-terminal" evidence="8">
    <location>
        <begin position="60"/>
        <end position="139"/>
    </location>
</feature>
<dbReference type="Pfam" id="PF00082">
    <property type="entry name" value="Peptidase_S8"/>
    <property type="match status" value="1"/>
</dbReference>
<dbReference type="PANTHER" id="PTHR43806:SF7">
    <property type="entry name" value="MEMBRANE-BOUND TRANSCRIPTION FACTOR SITE-1 PROTEASE"/>
    <property type="match status" value="1"/>
</dbReference>
<evidence type="ECO:0000256" key="1">
    <source>
        <dbReference type="ARBA" id="ARBA00011073"/>
    </source>
</evidence>
<dbReference type="InterPro" id="IPR055143">
    <property type="entry name" value="MBTP1_N"/>
</dbReference>
<dbReference type="InterPro" id="IPR057060">
    <property type="entry name" value="MBTPS1_3rd"/>
</dbReference>
<name>A0AA35RQR7_GEOBA</name>
<feature type="region of interest" description="Disordered" evidence="5">
    <location>
        <begin position="155"/>
        <end position="175"/>
    </location>
</feature>
<evidence type="ECO:0000259" key="7">
    <source>
        <dbReference type="Pfam" id="PF00082"/>
    </source>
</evidence>
<evidence type="ECO:0000259" key="9">
    <source>
        <dbReference type="Pfam" id="PF23094"/>
    </source>
</evidence>
<evidence type="ECO:0000256" key="4">
    <source>
        <dbReference type="ARBA" id="ARBA00022825"/>
    </source>
</evidence>
<keyword evidence="11" id="KW-1185">Reference proteome</keyword>
<proteinExistence type="inferred from homology"/>
<keyword evidence="2 10" id="KW-0645">Protease</keyword>
<evidence type="ECO:0000256" key="5">
    <source>
        <dbReference type="SAM" id="MobiDB-lite"/>
    </source>
</evidence>
<sequence length="561" mass="62006">MCEWWCVLLTVPALLASAQGPSYGHCYNSTLVAAEPFDPSSLSPSLGNQPAPTVQFSSSVVESEYIVMFTSYYTTEARDGYLAASLQPYLGWSVVPRSNPGQEYPSDFSLLRLSGGGSQDKILEALQRHPLVKRVTPQRRLTRTLKFTDEDIPKDRETDWKSRRPAKSSILDSPPGRHWYAGRRLMRAIPSSGDLCPSTQRPLEHGPHWKGVRVAIFDTGLPQNHPHFRHVRDRSNWTTRKAWRRARPRDLRCRVIASSSECLGFAPYSDLYIFRFSQTAQVSYTSWFPRRIQLRHTEEDQCVGVDGNGVIMVSSYRQRWPSLCGTSVASPVVAGAVTLLLGAVDHAHINPASMKQALMDSAQRLGGANIFEQGSGKLDLLRAFHMLNTYKPQATLSLLLALLFPANVLRSTPSHSQRDSSEWYGSAWRIVGKPTWHPYLQHNGQFLEVSVSLPLHPVALVRYLAVSLVVAREGRSFTGVVSWGHLTLTISSPTVSHSPVCSSSGGEDAPIPGHLPIKVSVVPTPPRHRPAAYSGTISTTSATLPATSLGTSQIRTILWTV</sequence>
<feature type="domain" description="MBTPS1 third" evidence="9">
    <location>
        <begin position="429"/>
        <end position="524"/>
    </location>
</feature>
<keyword evidence="4" id="KW-0720">Serine protease</keyword>
<protein>
    <submittedName>
        <fullName evidence="10">Membrane-bound transcription factor site-1 protease</fullName>
    </submittedName>
</protein>
<dbReference type="Pfam" id="PF23001">
    <property type="entry name" value="MBTP1_N"/>
    <property type="match status" value="1"/>
</dbReference>
<keyword evidence="3" id="KW-0378">Hydrolase</keyword>